<sequence>MGITRRSIVVLVLVLAMAESFAEGLFLGRKTVSVESELKEPLSVHCWSSDDDLGLHVLEEGQRISWRFFDSFFTRTRFFCFMTYGDDRKVVGSYPIYDSEVDIAPFPCQRVCRWMVNNFGLYTYDVSTDKWAFIYSWPHDNKPRLFPTPSLPFETYP</sequence>
<dbReference type="Proteomes" id="UP000607653">
    <property type="component" value="Unassembled WGS sequence"/>
</dbReference>
<evidence type="ECO:0000256" key="6">
    <source>
        <dbReference type="RuleBase" id="RU367044"/>
    </source>
</evidence>
<gene>
    <name evidence="7" type="ORF">HUJ06_031156</name>
</gene>
<dbReference type="PANTHER" id="PTHR31232">
    <property type="match status" value="1"/>
</dbReference>
<evidence type="ECO:0000256" key="2">
    <source>
        <dbReference type="ARBA" id="ARBA00005581"/>
    </source>
</evidence>
<evidence type="ECO:0000313" key="7">
    <source>
        <dbReference type="EMBL" id="DAD29688.1"/>
    </source>
</evidence>
<evidence type="ECO:0000256" key="1">
    <source>
        <dbReference type="ARBA" id="ARBA00004613"/>
    </source>
</evidence>
<keyword evidence="3 6" id="KW-0713">Self-incompatibility</keyword>
<evidence type="ECO:0000256" key="3">
    <source>
        <dbReference type="ARBA" id="ARBA00022471"/>
    </source>
</evidence>
<keyword evidence="5 6" id="KW-0732">Signal</keyword>
<dbReference type="PANTHER" id="PTHR31232:SF32">
    <property type="entry name" value="S-PROTEIN HOMOLOG"/>
    <property type="match status" value="1"/>
</dbReference>
<evidence type="ECO:0000313" key="8">
    <source>
        <dbReference type="Proteomes" id="UP000607653"/>
    </source>
</evidence>
<dbReference type="GO" id="GO:0005576">
    <property type="term" value="C:extracellular region"/>
    <property type="evidence" value="ECO:0007669"/>
    <property type="project" value="UniProtKB-SubCell"/>
</dbReference>
<feature type="chain" id="PRO_5033099323" description="S-protein homolog" evidence="6">
    <location>
        <begin position="23"/>
        <end position="157"/>
    </location>
</feature>
<dbReference type="GO" id="GO:0060320">
    <property type="term" value="P:rejection of self pollen"/>
    <property type="evidence" value="ECO:0007669"/>
    <property type="project" value="UniProtKB-KW"/>
</dbReference>
<feature type="signal peptide" evidence="6">
    <location>
        <begin position="1"/>
        <end position="22"/>
    </location>
</feature>
<organism evidence="7 8">
    <name type="scientific">Nelumbo nucifera</name>
    <name type="common">Sacred lotus</name>
    <dbReference type="NCBI Taxonomy" id="4432"/>
    <lineage>
        <taxon>Eukaryota</taxon>
        <taxon>Viridiplantae</taxon>
        <taxon>Streptophyta</taxon>
        <taxon>Embryophyta</taxon>
        <taxon>Tracheophyta</taxon>
        <taxon>Spermatophyta</taxon>
        <taxon>Magnoliopsida</taxon>
        <taxon>Proteales</taxon>
        <taxon>Nelumbonaceae</taxon>
        <taxon>Nelumbo</taxon>
    </lineage>
</organism>
<comment type="subcellular location">
    <subcellularLocation>
        <location evidence="1 6">Secreted</location>
    </subcellularLocation>
</comment>
<name>A0A822YJZ6_NELNU</name>
<dbReference type="Pfam" id="PF05938">
    <property type="entry name" value="Self-incomp_S1"/>
    <property type="match status" value="1"/>
</dbReference>
<keyword evidence="8" id="KW-1185">Reference proteome</keyword>
<dbReference type="InterPro" id="IPR010264">
    <property type="entry name" value="Self-incomp_S1"/>
</dbReference>
<protein>
    <recommendedName>
        <fullName evidence="6">S-protein homolog</fullName>
    </recommendedName>
</protein>
<evidence type="ECO:0000256" key="4">
    <source>
        <dbReference type="ARBA" id="ARBA00022525"/>
    </source>
</evidence>
<reference evidence="7 8" key="1">
    <citation type="journal article" date="2020" name="Mol. Biol. Evol.">
        <title>Distinct Expression and Methylation Patterns for Genes with Different Fates following a Single Whole-Genome Duplication in Flowering Plants.</title>
        <authorList>
            <person name="Shi T."/>
            <person name="Rahmani R.S."/>
            <person name="Gugger P.F."/>
            <person name="Wang M."/>
            <person name="Li H."/>
            <person name="Zhang Y."/>
            <person name="Li Z."/>
            <person name="Wang Q."/>
            <person name="Van de Peer Y."/>
            <person name="Marchal K."/>
            <person name="Chen J."/>
        </authorList>
    </citation>
    <scope>NUCLEOTIDE SEQUENCE [LARGE SCALE GENOMIC DNA]</scope>
    <source>
        <tissue evidence="7">Leaf</tissue>
    </source>
</reference>
<comment type="caution">
    <text evidence="7">The sequence shown here is derived from an EMBL/GenBank/DDBJ whole genome shotgun (WGS) entry which is preliminary data.</text>
</comment>
<comment type="similarity">
    <text evidence="2 6">Belongs to the plant self-incompatibility (S1) protein family.</text>
</comment>
<proteinExistence type="inferred from homology"/>
<evidence type="ECO:0000256" key="5">
    <source>
        <dbReference type="ARBA" id="ARBA00022729"/>
    </source>
</evidence>
<accession>A0A822YJZ6</accession>
<dbReference type="AlphaFoldDB" id="A0A822YJZ6"/>
<keyword evidence="4 6" id="KW-0964">Secreted</keyword>
<dbReference type="EMBL" id="DUZY01000002">
    <property type="protein sequence ID" value="DAD29688.1"/>
    <property type="molecule type" value="Genomic_DNA"/>
</dbReference>